<dbReference type="AlphaFoldDB" id="A0A1G9MUJ5"/>
<evidence type="ECO:0000313" key="7">
    <source>
        <dbReference type="Proteomes" id="UP000198680"/>
    </source>
</evidence>
<dbReference type="STRING" id="1137991.SAMN05660642_00773"/>
<dbReference type="InterPro" id="IPR036388">
    <property type="entry name" value="WH-like_DNA-bd_sf"/>
</dbReference>
<dbReference type="InterPro" id="IPR000847">
    <property type="entry name" value="LysR_HTH_N"/>
</dbReference>
<dbReference type="EMBL" id="FNHE01000002">
    <property type="protein sequence ID" value="SDL77587.1"/>
    <property type="molecule type" value="Genomic_DNA"/>
</dbReference>
<dbReference type="SUPFAM" id="SSF53850">
    <property type="entry name" value="Periplasmic binding protein-like II"/>
    <property type="match status" value="1"/>
</dbReference>
<dbReference type="GO" id="GO:0032993">
    <property type="term" value="C:protein-DNA complex"/>
    <property type="evidence" value="ECO:0007669"/>
    <property type="project" value="TreeGrafter"/>
</dbReference>
<dbReference type="PANTHER" id="PTHR30346:SF29">
    <property type="entry name" value="LYSR SUBSTRATE-BINDING"/>
    <property type="match status" value="1"/>
</dbReference>
<reference evidence="7" key="1">
    <citation type="submission" date="2016-10" db="EMBL/GenBank/DDBJ databases">
        <authorList>
            <person name="Varghese N."/>
            <person name="Submissions S."/>
        </authorList>
    </citation>
    <scope>NUCLEOTIDE SEQUENCE [LARGE SCALE GENOMIC DNA]</scope>
    <source>
        <strain evidence="7">DSM 45419</strain>
    </source>
</reference>
<evidence type="ECO:0000256" key="2">
    <source>
        <dbReference type="ARBA" id="ARBA00023015"/>
    </source>
</evidence>
<dbReference type="OrthoDB" id="3505530at2"/>
<evidence type="ECO:0000313" key="6">
    <source>
        <dbReference type="EMBL" id="SDL77587.1"/>
    </source>
</evidence>
<protein>
    <submittedName>
        <fullName evidence="6">DNA-binding transcriptional regulator, LysR family</fullName>
    </submittedName>
</protein>
<evidence type="ECO:0000256" key="4">
    <source>
        <dbReference type="ARBA" id="ARBA00023163"/>
    </source>
</evidence>
<feature type="domain" description="HTH lysR-type" evidence="5">
    <location>
        <begin position="5"/>
        <end position="62"/>
    </location>
</feature>
<evidence type="ECO:0000256" key="3">
    <source>
        <dbReference type="ARBA" id="ARBA00023125"/>
    </source>
</evidence>
<dbReference type="GO" id="GO:0003700">
    <property type="term" value="F:DNA-binding transcription factor activity"/>
    <property type="evidence" value="ECO:0007669"/>
    <property type="project" value="InterPro"/>
</dbReference>
<organism evidence="6 7">
    <name type="scientific">Geodermatophilus siccatus</name>
    <dbReference type="NCBI Taxonomy" id="1137991"/>
    <lineage>
        <taxon>Bacteria</taxon>
        <taxon>Bacillati</taxon>
        <taxon>Actinomycetota</taxon>
        <taxon>Actinomycetes</taxon>
        <taxon>Geodermatophilales</taxon>
        <taxon>Geodermatophilaceae</taxon>
        <taxon>Geodermatophilus</taxon>
    </lineage>
</organism>
<dbReference type="Pfam" id="PF00126">
    <property type="entry name" value="HTH_1"/>
    <property type="match status" value="1"/>
</dbReference>
<dbReference type="InterPro" id="IPR005119">
    <property type="entry name" value="LysR_subst-bd"/>
</dbReference>
<dbReference type="RefSeq" id="WP_091214079.1">
    <property type="nucleotide sequence ID" value="NZ_FNHE01000002.1"/>
</dbReference>
<keyword evidence="2" id="KW-0805">Transcription regulation</keyword>
<dbReference type="Pfam" id="PF03466">
    <property type="entry name" value="LysR_substrate"/>
    <property type="match status" value="1"/>
</dbReference>
<dbReference type="InterPro" id="IPR036390">
    <property type="entry name" value="WH_DNA-bd_sf"/>
</dbReference>
<proteinExistence type="inferred from homology"/>
<gene>
    <name evidence="6" type="ORF">SAMN05660642_00773</name>
</gene>
<comment type="similarity">
    <text evidence="1">Belongs to the LysR transcriptional regulatory family.</text>
</comment>
<dbReference type="SUPFAM" id="SSF46785">
    <property type="entry name" value="Winged helix' DNA-binding domain"/>
    <property type="match status" value="1"/>
</dbReference>
<dbReference type="Gene3D" id="3.40.190.10">
    <property type="entry name" value="Periplasmic binding protein-like II"/>
    <property type="match status" value="2"/>
</dbReference>
<dbReference type="Gene3D" id="1.10.10.10">
    <property type="entry name" value="Winged helix-like DNA-binding domain superfamily/Winged helix DNA-binding domain"/>
    <property type="match status" value="1"/>
</dbReference>
<keyword evidence="3 6" id="KW-0238">DNA-binding</keyword>
<evidence type="ECO:0000256" key="1">
    <source>
        <dbReference type="ARBA" id="ARBA00009437"/>
    </source>
</evidence>
<dbReference type="PROSITE" id="PS50931">
    <property type="entry name" value="HTH_LYSR"/>
    <property type="match status" value="1"/>
</dbReference>
<sequence length="303" mass="31973">MDTGLDLVKLRTLVEIRETGSMTAAAAALGYTTGAVSQQMAALGRSVRAELFTQVGRRLQLTDAGRLLADHAVGLLSLARQTELALAGLSGGPRAQVLIGVFGTAAALLPRALLRVREHCPGVRLRSVEVDVDDATSAVAAGRVDLAFGVDYPQAPIPRARDVALLVLGTERFAMATAAGRTAPEGPASLRDFADEPWILPPEQSSYGRAVRLACRRLDVEPRVDHVVTDTASTLSLVAAGLGVAPVTDLMLALRREGLATVPLTDRVERTMVLAHRREPAPQPGVRAVIDAVRTSVTPGRHG</sequence>
<keyword evidence="7" id="KW-1185">Reference proteome</keyword>
<keyword evidence="4" id="KW-0804">Transcription</keyword>
<dbReference type="GO" id="GO:0003677">
    <property type="term" value="F:DNA binding"/>
    <property type="evidence" value="ECO:0007669"/>
    <property type="project" value="UniProtKB-KW"/>
</dbReference>
<evidence type="ECO:0000259" key="5">
    <source>
        <dbReference type="PROSITE" id="PS50931"/>
    </source>
</evidence>
<name>A0A1G9MUJ5_9ACTN</name>
<accession>A0A1G9MUJ5</accession>
<dbReference type="PANTHER" id="PTHR30346">
    <property type="entry name" value="TRANSCRIPTIONAL DUAL REGULATOR HCAR-RELATED"/>
    <property type="match status" value="1"/>
</dbReference>
<dbReference type="Proteomes" id="UP000198680">
    <property type="component" value="Unassembled WGS sequence"/>
</dbReference>